<protein>
    <recommendedName>
        <fullName evidence="5">Leucine-rich repeat-containing N-terminal plant-type domain-containing protein</fullName>
    </recommendedName>
</protein>
<keyword evidence="4" id="KW-0732">Signal</keyword>
<feature type="transmembrane region" description="Helical" evidence="3">
    <location>
        <begin position="89"/>
        <end position="109"/>
    </location>
</feature>
<dbReference type="InterPro" id="IPR013210">
    <property type="entry name" value="LRR_N_plant-typ"/>
</dbReference>
<feature type="chain" id="PRO_5046145202" description="Leucine-rich repeat-containing N-terminal plant-type domain-containing protein" evidence="4">
    <location>
        <begin position="26"/>
        <end position="169"/>
    </location>
</feature>
<keyword evidence="3" id="KW-0812">Transmembrane</keyword>
<keyword evidence="2" id="KW-0677">Repeat</keyword>
<feature type="domain" description="Leucine-rich repeat-containing N-terminal plant-type" evidence="5">
    <location>
        <begin position="31"/>
        <end position="69"/>
    </location>
</feature>
<evidence type="ECO:0000256" key="4">
    <source>
        <dbReference type="SAM" id="SignalP"/>
    </source>
</evidence>
<keyword evidence="1" id="KW-0433">Leucine-rich repeat</keyword>
<comment type="caution">
    <text evidence="6">The sequence shown here is derived from an EMBL/GenBank/DDBJ whole genome shotgun (WGS) entry which is preliminary data.</text>
</comment>
<evidence type="ECO:0000259" key="5">
    <source>
        <dbReference type="Pfam" id="PF08263"/>
    </source>
</evidence>
<evidence type="ECO:0000256" key="3">
    <source>
        <dbReference type="SAM" id="Phobius"/>
    </source>
</evidence>
<organism evidence="6 7">
    <name type="scientific">Hibiscus sabdariffa</name>
    <name type="common">roselle</name>
    <dbReference type="NCBI Taxonomy" id="183260"/>
    <lineage>
        <taxon>Eukaryota</taxon>
        <taxon>Viridiplantae</taxon>
        <taxon>Streptophyta</taxon>
        <taxon>Embryophyta</taxon>
        <taxon>Tracheophyta</taxon>
        <taxon>Spermatophyta</taxon>
        <taxon>Magnoliopsida</taxon>
        <taxon>eudicotyledons</taxon>
        <taxon>Gunneridae</taxon>
        <taxon>Pentapetalae</taxon>
        <taxon>rosids</taxon>
        <taxon>malvids</taxon>
        <taxon>Malvales</taxon>
        <taxon>Malvaceae</taxon>
        <taxon>Malvoideae</taxon>
        <taxon>Hibiscus</taxon>
    </lineage>
</organism>
<sequence length="169" mass="18997">MYKELLCLYFTVVVFSATLFPESKATTDKLDVIALNGLFKALNTSSQLKGWMLDGGDPCGDVWTGVACSGSSVTHLCIFRVRVPGLKMMGHFALLLLLAFASFQILCFASDDDTVFYESFDEPFDGRWIVSVKDDYKGFSGLKVKNSLRDDRRYKCVKQEERDGLKEKT</sequence>
<evidence type="ECO:0000313" key="6">
    <source>
        <dbReference type="EMBL" id="KAK9029627.1"/>
    </source>
</evidence>
<proteinExistence type="predicted"/>
<evidence type="ECO:0000313" key="7">
    <source>
        <dbReference type="Proteomes" id="UP001396334"/>
    </source>
</evidence>
<reference evidence="6 7" key="1">
    <citation type="journal article" date="2024" name="G3 (Bethesda)">
        <title>Genome assembly of Hibiscus sabdariffa L. provides insights into metabolisms of medicinal natural products.</title>
        <authorList>
            <person name="Kim T."/>
        </authorList>
    </citation>
    <scope>NUCLEOTIDE SEQUENCE [LARGE SCALE GENOMIC DNA]</scope>
    <source>
        <strain evidence="6">TK-2024</strain>
        <tissue evidence="6">Old leaves</tissue>
    </source>
</reference>
<feature type="signal peptide" evidence="4">
    <location>
        <begin position="1"/>
        <end position="25"/>
    </location>
</feature>
<dbReference type="Proteomes" id="UP001396334">
    <property type="component" value="Unassembled WGS sequence"/>
</dbReference>
<keyword evidence="3" id="KW-1133">Transmembrane helix</keyword>
<gene>
    <name evidence="6" type="ORF">V6N11_026735</name>
</gene>
<evidence type="ECO:0000256" key="2">
    <source>
        <dbReference type="ARBA" id="ARBA00022737"/>
    </source>
</evidence>
<evidence type="ECO:0000256" key="1">
    <source>
        <dbReference type="ARBA" id="ARBA00022614"/>
    </source>
</evidence>
<accession>A0ABR2SWW5</accession>
<keyword evidence="7" id="KW-1185">Reference proteome</keyword>
<dbReference type="EMBL" id="JBBPBN010000011">
    <property type="protein sequence ID" value="KAK9029627.1"/>
    <property type="molecule type" value="Genomic_DNA"/>
</dbReference>
<keyword evidence="3" id="KW-0472">Membrane</keyword>
<name>A0ABR2SWW5_9ROSI</name>
<dbReference type="Pfam" id="PF08263">
    <property type="entry name" value="LRRNT_2"/>
    <property type="match status" value="1"/>
</dbReference>